<sequence length="99" mass="10664">MGKNDNGMSREEGGRPETRWLEEIIQAGGVAWGRDAANKIRLKRTTSTSPPHPATPTPLKASSIIIRASFGKLESNAQAAALNSRTSAVSEDEYTRPIS</sequence>
<evidence type="ECO:0000313" key="2">
    <source>
        <dbReference type="Proteomes" id="UP001367676"/>
    </source>
</evidence>
<gene>
    <name evidence="1" type="ORF">V9T40_004291</name>
</gene>
<protein>
    <submittedName>
        <fullName evidence="1">Uncharacterized protein</fullName>
    </submittedName>
</protein>
<name>A0AAN9TTR6_9HEMI</name>
<dbReference type="Proteomes" id="UP001367676">
    <property type="component" value="Unassembled WGS sequence"/>
</dbReference>
<organism evidence="1 2">
    <name type="scientific">Parthenolecanium corni</name>
    <dbReference type="NCBI Taxonomy" id="536013"/>
    <lineage>
        <taxon>Eukaryota</taxon>
        <taxon>Metazoa</taxon>
        <taxon>Ecdysozoa</taxon>
        <taxon>Arthropoda</taxon>
        <taxon>Hexapoda</taxon>
        <taxon>Insecta</taxon>
        <taxon>Pterygota</taxon>
        <taxon>Neoptera</taxon>
        <taxon>Paraneoptera</taxon>
        <taxon>Hemiptera</taxon>
        <taxon>Sternorrhyncha</taxon>
        <taxon>Coccoidea</taxon>
        <taxon>Coccidae</taxon>
        <taxon>Parthenolecanium</taxon>
    </lineage>
</organism>
<keyword evidence="2" id="KW-1185">Reference proteome</keyword>
<evidence type="ECO:0000313" key="1">
    <source>
        <dbReference type="EMBL" id="KAK7604018.1"/>
    </source>
</evidence>
<reference evidence="1 2" key="1">
    <citation type="submission" date="2024-03" db="EMBL/GenBank/DDBJ databases">
        <title>Adaptation during the transition from Ophiocordyceps entomopathogen to insect associate is accompanied by gene loss and intensified selection.</title>
        <authorList>
            <person name="Ward C.M."/>
            <person name="Onetto C.A."/>
            <person name="Borneman A.R."/>
        </authorList>
    </citation>
    <scope>NUCLEOTIDE SEQUENCE [LARGE SCALE GENOMIC DNA]</scope>
    <source>
        <strain evidence="1">AWRI1</strain>
        <tissue evidence="1">Single Adult Female</tissue>
    </source>
</reference>
<dbReference type="AlphaFoldDB" id="A0AAN9TTR6"/>
<comment type="caution">
    <text evidence="1">The sequence shown here is derived from an EMBL/GenBank/DDBJ whole genome shotgun (WGS) entry which is preliminary data.</text>
</comment>
<dbReference type="EMBL" id="JBBCAQ010000004">
    <property type="protein sequence ID" value="KAK7604018.1"/>
    <property type="molecule type" value="Genomic_DNA"/>
</dbReference>
<accession>A0AAN9TTR6</accession>
<proteinExistence type="predicted"/>